<name>A0A8H5D8A0_9AGAR</name>
<dbReference type="Pfam" id="PF00023">
    <property type="entry name" value="Ank"/>
    <property type="match status" value="1"/>
</dbReference>
<comment type="caution">
    <text evidence="4">The sequence shown here is derived from an EMBL/GenBank/DDBJ whole genome shotgun (WGS) entry which is preliminary data.</text>
</comment>
<sequence length="180" mass="20032">MNRVEIVEWLLENGAKAIAILEREDEDSDLNAPTPSGYELRILAWAAELASPQVISLLVNRGRVCPPSIAEPWKALRMLAVWITLLVCWNWMGVLNEIGDEDFSPQLTSIVDEEARGMGTALHAAASAGYVEIVRLLLKEGANPSRKDTKGRTARQIALENRHTLYRDCSFIGINVNYIC</sequence>
<gene>
    <name evidence="4" type="ORF">D9758_011233</name>
</gene>
<evidence type="ECO:0000313" key="4">
    <source>
        <dbReference type="EMBL" id="KAF5354578.1"/>
    </source>
</evidence>
<evidence type="ECO:0000313" key="5">
    <source>
        <dbReference type="Proteomes" id="UP000559256"/>
    </source>
</evidence>
<dbReference type="Gene3D" id="1.25.40.20">
    <property type="entry name" value="Ankyrin repeat-containing domain"/>
    <property type="match status" value="1"/>
</dbReference>
<protein>
    <submittedName>
        <fullName evidence="4">Uncharacterized protein</fullName>
    </submittedName>
</protein>
<dbReference type="AlphaFoldDB" id="A0A8H5D8A0"/>
<dbReference type="InterPro" id="IPR002110">
    <property type="entry name" value="Ankyrin_rpt"/>
</dbReference>
<accession>A0A8H5D8A0</accession>
<dbReference type="PROSITE" id="PS50088">
    <property type="entry name" value="ANK_REPEAT"/>
    <property type="match status" value="1"/>
</dbReference>
<dbReference type="InterPro" id="IPR036770">
    <property type="entry name" value="Ankyrin_rpt-contain_sf"/>
</dbReference>
<organism evidence="4 5">
    <name type="scientific">Tetrapyrgos nigripes</name>
    <dbReference type="NCBI Taxonomy" id="182062"/>
    <lineage>
        <taxon>Eukaryota</taxon>
        <taxon>Fungi</taxon>
        <taxon>Dikarya</taxon>
        <taxon>Basidiomycota</taxon>
        <taxon>Agaricomycotina</taxon>
        <taxon>Agaricomycetes</taxon>
        <taxon>Agaricomycetidae</taxon>
        <taxon>Agaricales</taxon>
        <taxon>Marasmiineae</taxon>
        <taxon>Marasmiaceae</taxon>
        <taxon>Tetrapyrgos</taxon>
    </lineage>
</organism>
<dbReference type="PANTHER" id="PTHR24198">
    <property type="entry name" value="ANKYRIN REPEAT AND PROTEIN KINASE DOMAIN-CONTAINING PROTEIN"/>
    <property type="match status" value="1"/>
</dbReference>
<dbReference type="OrthoDB" id="194358at2759"/>
<keyword evidence="5" id="KW-1185">Reference proteome</keyword>
<keyword evidence="1" id="KW-0677">Repeat</keyword>
<evidence type="ECO:0000256" key="2">
    <source>
        <dbReference type="ARBA" id="ARBA00023043"/>
    </source>
</evidence>
<reference evidence="4 5" key="1">
    <citation type="journal article" date="2020" name="ISME J.">
        <title>Uncovering the hidden diversity of litter-decomposition mechanisms in mushroom-forming fungi.</title>
        <authorList>
            <person name="Floudas D."/>
            <person name="Bentzer J."/>
            <person name="Ahren D."/>
            <person name="Johansson T."/>
            <person name="Persson P."/>
            <person name="Tunlid A."/>
        </authorList>
    </citation>
    <scope>NUCLEOTIDE SEQUENCE [LARGE SCALE GENOMIC DNA]</scope>
    <source>
        <strain evidence="4 5">CBS 291.85</strain>
    </source>
</reference>
<dbReference type="SUPFAM" id="SSF48403">
    <property type="entry name" value="Ankyrin repeat"/>
    <property type="match status" value="1"/>
</dbReference>
<keyword evidence="2 3" id="KW-0040">ANK repeat</keyword>
<dbReference type="PROSITE" id="PS50297">
    <property type="entry name" value="ANK_REP_REGION"/>
    <property type="match status" value="1"/>
</dbReference>
<proteinExistence type="predicted"/>
<dbReference type="Proteomes" id="UP000559256">
    <property type="component" value="Unassembled WGS sequence"/>
</dbReference>
<evidence type="ECO:0000256" key="1">
    <source>
        <dbReference type="ARBA" id="ARBA00022737"/>
    </source>
</evidence>
<feature type="repeat" description="ANK" evidence="3">
    <location>
        <begin position="117"/>
        <end position="149"/>
    </location>
</feature>
<evidence type="ECO:0000256" key="3">
    <source>
        <dbReference type="PROSITE-ProRule" id="PRU00023"/>
    </source>
</evidence>
<dbReference type="PANTHER" id="PTHR24198:SF165">
    <property type="entry name" value="ANKYRIN REPEAT-CONTAINING PROTEIN-RELATED"/>
    <property type="match status" value="1"/>
</dbReference>
<dbReference type="SMART" id="SM00248">
    <property type="entry name" value="ANK"/>
    <property type="match status" value="1"/>
</dbReference>
<dbReference type="EMBL" id="JAACJM010000058">
    <property type="protein sequence ID" value="KAF5354578.1"/>
    <property type="molecule type" value="Genomic_DNA"/>
</dbReference>